<dbReference type="Proteomes" id="UP001054945">
    <property type="component" value="Unassembled WGS sequence"/>
</dbReference>
<gene>
    <name evidence="2" type="ORF">CEXT_762161</name>
</gene>
<reference evidence="2 3" key="1">
    <citation type="submission" date="2021-06" db="EMBL/GenBank/DDBJ databases">
        <title>Caerostris extrusa draft genome.</title>
        <authorList>
            <person name="Kono N."/>
            <person name="Arakawa K."/>
        </authorList>
    </citation>
    <scope>NUCLEOTIDE SEQUENCE [LARGE SCALE GENOMIC DNA]</scope>
</reference>
<organism evidence="2 3">
    <name type="scientific">Caerostris extrusa</name>
    <name type="common">Bark spider</name>
    <name type="synonym">Caerostris bankana</name>
    <dbReference type="NCBI Taxonomy" id="172846"/>
    <lineage>
        <taxon>Eukaryota</taxon>
        <taxon>Metazoa</taxon>
        <taxon>Ecdysozoa</taxon>
        <taxon>Arthropoda</taxon>
        <taxon>Chelicerata</taxon>
        <taxon>Arachnida</taxon>
        <taxon>Araneae</taxon>
        <taxon>Araneomorphae</taxon>
        <taxon>Entelegynae</taxon>
        <taxon>Araneoidea</taxon>
        <taxon>Araneidae</taxon>
        <taxon>Caerostris</taxon>
    </lineage>
</organism>
<evidence type="ECO:0000313" key="2">
    <source>
        <dbReference type="EMBL" id="GIX89213.1"/>
    </source>
</evidence>
<accession>A0AAV4NXY6</accession>
<protein>
    <submittedName>
        <fullName evidence="2">Uncharacterized protein</fullName>
    </submittedName>
</protein>
<keyword evidence="3" id="KW-1185">Reference proteome</keyword>
<dbReference type="AlphaFoldDB" id="A0AAV4NXY6"/>
<feature type="region of interest" description="Disordered" evidence="1">
    <location>
        <begin position="93"/>
        <end position="113"/>
    </location>
</feature>
<sequence length="113" mass="13183">MHTEILSFCLQMHMKSIGIFFPRVPLHLQLQEKQSTQGNTIYSQSIHQSRDHLFPETFVSGFYQWDEILLLFRGNEILDYLALKPEPSTFYDKADHGCPPKVHFPTQDSKDTV</sequence>
<name>A0AAV4NXY6_CAEEX</name>
<dbReference type="EMBL" id="BPLR01003836">
    <property type="protein sequence ID" value="GIX89213.1"/>
    <property type="molecule type" value="Genomic_DNA"/>
</dbReference>
<evidence type="ECO:0000256" key="1">
    <source>
        <dbReference type="SAM" id="MobiDB-lite"/>
    </source>
</evidence>
<comment type="caution">
    <text evidence="2">The sequence shown here is derived from an EMBL/GenBank/DDBJ whole genome shotgun (WGS) entry which is preliminary data.</text>
</comment>
<evidence type="ECO:0000313" key="3">
    <source>
        <dbReference type="Proteomes" id="UP001054945"/>
    </source>
</evidence>
<proteinExistence type="predicted"/>